<keyword evidence="2" id="KW-1185">Reference proteome</keyword>
<comment type="caution">
    <text evidence="1">The sequence shown here is derived from an EMBL/GenBank/DDBJ whole genome shotgun (WGS) entry which is preliminary data.</text>
</comment>
<dbReference type="EMBL" id="JAUSQU010000001">
    <property type="protein sequence ID" value="MDP9841597.1"/>
    <property type="molecule type" value="Genomic_DNA"/>
</dbReference>
<name>A0ABT9Q4H2_9ACTN</name>
<dbReference type="Proteomes" id="UP001225356">
    <property type="component" value="Unassembled WGS sequence"/>
</dbReference>
<accession>A0ABT9Q4H2</accession>
<dbReference type="RefSeq" id="WP_307555067.1">
    <property type="nucleotide sequence ID" value="NZ_JAUSQU010000001.1"/>
</dbReference>
<sequence>MKAETLVGLWESGPYDYGTMETSWLGFLPDGRGWSGWASFGGGMEVARFRWRCPEPALMELRYEHSFFGAWQANGNPGFTFASLDGQEPDNEVVLTGFTIGPDTTVLAEESFTALHLEKAVQFCSTFALARREISIHDDPVHAIAPWGPPDL</sequence>
<protein>
    <submittedName>
        <fullName evidence="1">Uncharacterized protein</fullName>
    </submittedName>
</protein>
<gene>
    <name evidence="1" type="ORF">J2853_000808</name>
</gene>
<evidence type="ECO:0000313" key="2">
    <source>
        <dbReference type="Proteomes" id="UP001225356"/>
    </source>
</evidence>
<organism evidence="1 2">
    <name type="scientific">Streptosporangium lutulentum</name>
    <dbReference type="NCBI Taxonomy" id="1461250"/>
    <lineage>
        <taxon>Bacteria</taxon>
        <taxon>Bacillati</taxon>
        <taxon>Actinomycetota</taxon>
        <taxon>Actinomycetes</taxon>
        <taxon>Streptosporangiales</taxon>
        <taxon>Streptosporangiaceae</taxon>
        <taxon>Streptosporangium</taxon>
    </lineage>
</organism>
<proteinExistence type="predicted"/>
<reference evidence="1 2" key="1">
    <citation type="submission" date="2023-07" db="EMBL/GenBank/DDBJ databases">
        <title>Sequencing the genomes of 1000 actinobacteria strains.</title>
        <authorList>
            <person name="Klenk H.-P."/>
        </authorList>
    </citation>
    <scope>NUCLEOTIDE SEQUENCE [LARGE SCALE GENOMIC DNA]</scope>
    <source>
        <strain evidence="1 2">DSM 46740</strain>
    </source>
</reference>
<evidence type="ECO:0000313" key="1">
    <source>
        <dbReference type="EMBL" id="MDP9841597.1"/>
    </source>
</evidence>